<dbReference type="Proteomes" id="UP001519460">
    <property type="component" value="Unassembled WGS sequence"/>
</dbReference>
<dbReference type="AlphaFoldDB" id="A0ABD0JX25"/>
<sequence length="149" mass="16725">MPGKHCCYGECKSDSRYPERFPGVKFFLIAKPLNRLEETKEWIKACGRPHDQLNPERITKHHYVCSKPLLLDLCVKLVLSQLLVISGSTANAVVAILTVRVCQSLPDSAKGAGLSRKWTGVLRVRPAPNRIRQRAQITLLSTFLTFTIP</sequence>
<proteinExistence type="predicted"/>
<evidence type="ECO:0000313" key="2">
    <source>
        <dbReference type="Proteomes" id="UP001519460"/>
    </source>
</evidence>
<accession>A0ABD0JX25</accession>
<keyword evidence="2" id="KW-1185">Reference proteome</keyword>
<reference evidence="1 2" key="1">
    <citation type="journal article" date="2023" name="Sci. Data">
        <title>Genome assembly of the Korean intertidal mud-creeper Batillaria attramentaria.</title>
        <authorList>
            <person name="Patra A.K."/>
            <person name="Ho P.T."/>
            <person name="Jun S."/>
            <person name="Lee S.J."/>
            <person name="Kim Y."/>
            <person name="Won Y.J."/>
        </authorList>
    </citation>
    <scope>NUCLEOTIDE SEQUENCE [LARGE SCALE GENOMIC DNA]</scope>
    <source>
        <strain evidence="1">Wonlab-2016</strain>
    </source>
</reference>
<evidence type="ECO:0000313" key="1">
    <source>
        <dbReference type="EMBL" id="KAK7479249.1"/>
    </source>
</evidence>
<gene>
    <name evidence="1" type="ORF">BaRGS_00029497</name>
</gene>
<name>A0ABD0JX25_9CAEN</name>
<dbReference type="GO" id="GO:0003677">
    <property type="term" value="F:DNA binding"/>
    <property type="evidence" value="ECO:0007669"/>
    <property type="project" value="UniProtKB-KW"/>
</dbReference>
<organism evidence="1 2">
    <name type="scientific">Batillaria attramentaria</name>
    <dbReference type="NCBI Taxonomy" id="370345"/>
    <lineage>
        <taxon>Eukaryota</taxon>
        <taxon>Metazoa</taxon>
        <taxon>Spiralia</taxon>
        <taxon>Lophotrochozoa</taxon>
        <taxon>Mollusca</taxon>
        <taxon>Gastropoda</taxon>
        <taxon>Caenogastropoda</taxon>
        <taxon>Sorbeoconcha</taxon>
        <taxon>Cerithioidea</taxon>
        <taxon>Batillariidae</taxon>
        <taxon>Batillaria</taxon>
    </lineage>
</organism>
<dbReference type="GO" id="GO:0008270">
    <property type="term" value="F:zinc ion binding"/>
    <property type="evidence" value="ECO:0007669"/>
    <property type="project" value="UniProtKB-KW"/>
</dbReference>
<dbReference type="EMBL" id="JACVVK020000307">
    <property type="protein sequence ID" value="KAK7479249.1"/>
    <property type="molecule type" value="Genomic_DNA"/>
</dbReference>
<protein>
    <recommendedName>
        <fullName evidence="3">THAP-type domain-containing protein</fullName>
    </recommendedName>
</protein>
<evidence type="ECO:0008006" key="3">
    <source>
        <dbReference type="Google" id="ProtNLM"/>
    </source>
</evidence>
<comment type="caution">
    <text evidence="1">The sequence shown here is derived from an EMBL/GenBank/DDBJ whole genome shotgun (WGS) entry which is preliminary data.</text>
</comment>